<reference evidence="2 3" key="2">
    <citation type="submission" date="2008-11" db="EMBL/GenBank/DDBJ databases">
        <authorList>
            <person name="Fulton L."/>
            <person name="Clifton S."/>
            <person name="Fulton B."/>
            <person name="Xu J."/>
            <person name="Minx P."/>
            <person name="Pepin K.H."/>
            <person name="Johnson M."/>
            <person name="Bhonagiri V."/>
            <person name="Nash W.E."/>
            <person name="Mardis E.R."/>
            <person name="Wilson R.K."/>
        </authorList>
    </citation>
    <scope>NUCLEOTIDE SEQUENCE [LARGE SCALE GENOMIC DNA]</scope>
    <source>
        <strain evidence="2 3">ATCC 43243</strain>
    </source>
</reference>
<keyword evidence="1" id="KW-1133">Transmembrane helix</keyword>
<dbReference type="HOGENOM" id="CLU_2582424_0_0_9"/>
<name>B7AUL8_9FIRM</name>
<evidence type="ECO:0000256" key="1">
    <source>
        <dbReference type="SAM" id="Phobius"/>
    </source>
</evidence>
<proteinExistence type="predicted"/>
<evidence type="ECO:0000313" key="3">
    <source>
        <dbReference type="Proteomes" id="UP000003136"/>
    </source>
</evidence>
<dbReference type="STRING" id="483218.BACPEC_02416"/>
<dbReference type="EMBL" id="ABVQ01000037">
    <property type="protein sequence ID" value="EEC55909.1"/>
    <property type="molecule type" value="Genomic_DNA"/>
</dbReference>
<gene>
    <name evidence="2" type="ORF">BACPEC_02416</name>
</gene>
<accession>B7AUL8</accession>
<dbReference type="AlphaFoldDB" id="B7AUL8"/>
<keyword evidence="3" id="KW-1185">Reference proteome</keyword>
<reference evidence="2 3" key="1">
    <citation type="submission" date="2008-11" db="EMBL/GenBank/DDBJ databases">
        <title>Draft genome sequence of Bacteroides pectinophilus (ATCC 43243).</title>
        <authorList>
            <person name="Sudarsanam P."/>
            <person name="Ley R."/>
            <person name="Guruge J."/>
            <person name="Turnbaugh P.J."/>
            <person name="Mahowald M."/>
            <person name="Liep D."/>
            <person name="Gordon J."/>
        </authorList>
    </citation>
    <scope>NUCLEOTIDE SEQUENCE [LARGE SCALE GENOMIC DNA]</scope>
    <source>
        <strain evidence="2 3">ATCC 43243</strain>
    </source>
</reference>
<organism evidence="2 3">
    <name type="scientific">[Bacteroides] pectinophilus ATCC 43243</name>
    <dbReference type="NCBI Taxonomy" id="483218"/>
    <lineage>
        <taxon>Bacteria</taxon>
        <taxon>Bacillati</taxon>
        <taxon>Bacillota</taxon>
        <taxon>Clostridia</taxon>
        <taxon>Eubacteriales</taxon>
    </lineage>
</organism>
<keyword evidence="1" id="KW-0812">Transmembrane</keyword>
<feature type="transmembrane region" description="Helical" evidence="1">
    <location>
        <begin position="12"/>
        <end position="31"/>
    </location>
</feature>
<evidence type="ECO:0000313" key="2">
    <source>
        <dbReference type="EMBL" id="EEC55909.1"/>
    </source>
</evidence>
<sequence length="80" mass="9074">MNDTFPINIENFLKVIIMAVWTAIMFLYRYFTGIELGRGMPKVTWVARGLNDYGKRPVYSPILLSAHSICSYGVAAADKR</sequence>
<protein>
    <submittedName>
        <fullName evidence="2">Uncharacterized protein</fullName>
    </submittedName>
</protein>
<dbReference type="Proteomes" id="UP000003136">
    <property type="component" value="Unassembled WGS sequence"/>
</dbReference>
<keyword evidence="1" id="KW-0472">Membrane</keyword>
<comment type="caution">
    <text evidence="2">The sequence shown here is derived from an EMBL/GenBank/DDBJ whole genome shotgun (WGS) entry which is preliminary data.</text>
</comment>